<dbReference type="Pfam" id="PF02571">
    <property type="entry name" value="CbiJ"/>
    <property type="match status" value="1"/>
</dbReference>
<dbReference type="EMBL" id="CP096983">
    <property type="protein sequence ID" value="URZ11231.1"/>
    <property type="molecule type" value="Genomic_DNA"/>
</dbReference>
<dbReference type="NCBIfam" id="NF005970">
    <property type="entry name" value="PRK08057.1-4"/>
    <property type="match status" value="1"/>
</dbReference>
<protein>
    <submittedName>
        <fullName evidence="4">Cobalt-precorrin-6A reductase</fullName>
        <ecNumber evidence="4">1.3.1.106</ecNumber>
    </submittedName>
</protein>
<dbReference type="KEGG" id="crw:CROST_019480"/>
<keyword evidence="3 4" id="KW-0560">Oxidoreductase</keyword>
<evidence type="ECO:0000256" key="2">
    <source>
        <dbReference type="ARBA" id="ARBA00022573"/>
    </source>
</evidence>
<sequence length="262" mass="29852">MIALILGTSEGKSLLKELNLFTSDILVSTTTNYGGELLKDYKYKTLNTKPLLKDELKEVLMENNISILIDASHPYASKISDNCISLAKELKLKYLRYERPSVCEKYRNNEKVIFVKDYEELIDKIKVIGNLNKREAAILNTTGSNNVEKFIKSDIKSRVIHRVLPSLKVLEKLFLLGVKVEDIIAIKGPIGFELNKGFIEQYSADAIVLKDSGKLGGTEEKIKAALDKDIYSFIIEREKKDYKNLFFSIEALVNYIKINKLY</sequence>
<dbReference type="GO" id="GO:0009236">
    <property type="term" value="P:cobalamin biosynthetic process"/>
    <property type="evidence" value="ECO:0007669"/>
    <property type="project" value="UniProtKB-UniPathway"/>
</dbReference>
<proteinExistence type="predicted"/>
<dbReference type="InterPro" id="IPR003723">
    <property type="entry name" value="Precorrin-6x_reduct"/>
</dbReference>
<dbReference type="Proteomes" id="UP000190951">
    <property type="component" value="Chromosome"/>
</dbReference>
<dbReference type="PANTHER" id="PTHR36925:SF1">
    <property type="entry name" value="COBALT-PRECORRIN-6A REDUCTASE"/>
    <property type="match status" value="1"/>
</dbReference>
<dbReference type="EC" id="1.3.1.106" evidence="4"/>
<dbReference type="GO" id="GO:0016994">
    <property type="term" value="F:precorrin-6A reductase activity"/>
    <property type="evidence" value="ECO:0007669"/>
    <property type="project" value="InterPro"/>
</dbReference>
<dbReference type="PANTHER" id="PTHR36925">
    <property type="entry name" value="COBALT-PRECORRIN-6A REDUCTASE"/>
    <property type="match status" value="1"/>
</dbReference>
<dbReference type="PROSITE" id="PS51014">
    <property type="entry name" value="COBK_CBIJ"/>
    <property type="match status" value="1"/>
</dbReference>
<keyword evidence="5" id="KW-1185">Reference proteome</keyword>
<keyword evidence="2" id="KW-0169">Cobalamin biosynthesis</keyword>
<evidence type="ECO:0000256" key="1">
    <source>
        <dbReference type="ARBA" id="ARBA00004953"/>
    </source>
</evidence>
<dbReference type="RefSeq" id="WP_077835510.1">
    <property type="nucleotide sequence ID" value="NZ_CP096983.1"/>
</dbReference>
<dbReference type="STRING" id="84029.CROST_00180"/>
<accession>A0A1S8LR17</accession>
<dbReference type="AlphaFoldDB" id="A0A1S8LR17"/>
<evidence type="ECO:0000313" key="4">
    <source>
        <dbReference type="EMBL" id="URZ11231.1"/>
    </source>
</evidence>
<evidence type="ECO:0000313" key="5">
    <source>
        <dbReference type="Proteomes" id="UP000190951"/>
    </source>
</evidence>
<comment type="pathway">
    <text evidence="1">Cofactor biosynthesis; adenosylcobalamin biosynthesis.</text>
</comment>
<organism evidence="4 5">
    <name type="scientific">Clostridium felsineum</name>
    <dbReference type="NCBI Taxonomy" id="36839"/>
    <lineage>
        <taxon>Bacteria</taxon>
        <taxon>Bacillati</taxon>
        <taxon>Bacillota</taxon>
        <taxon>Clostridia</taxon>
        <taxon>Eubacteriales</taxon>
        <taxon>Clostridiaceae</taxon>
        <taxon>Clostridium</taxon>
    </lineage>
</organism>
<name>A0A1S8LR17_9CLOT</name>
<gene>
    <name evidence="4" type="primary">cbiJ</name>
    <name evidence="4" type="ORF">CROST_019480</name>
</gene>
<evidence type="ECO:0000256" key="3">
    <source>
        <dbReference type="ARBA" id="ARBA00023002"/>
    </source>
</evidence>
<reference evidence="4 5" key="1">
    <citation type="submission" date="2022-04" db="EMBL/GenBank/DDBJ databases">
        <title>Genome sequence of C. roseum typestrain.</title>
        <authorList>
            <person name="Poehlein A."/>
            <person name="Schoch T."/>
            <person name="Duerre P."/>
            <person name="Daniel R."/>
        </authorList>
    </citation>
    <scope>NUCLEOTIDE SEQUENCE [LARGE SCALE GENOMIC DNA]</scope>
    <source>
        <strain evidence="4 5">DSM 7320</strain>
    </source>
</reference>
<dbReference type="NCBIfam" id="TIGR00715">
    <property type="entry name" value="precor6x_red"/>
    <property type="match status" value="1"/>
</dbReference>